<feature type="compositionally biased region" description="Basic residues" evidence="1">
    <location>
        <begin position="306"/>
        <end position="316"/>
    </location>
</feature>
<feature type="compositionally biased region" description="Basic residues" evidence="1">
    <location>
        <begin position="324"/>
        <end position="337"/>
    </location>
</feature>
<sequence length="337" mass="38948">MWIYYRMNHAIYFFVGRTNPPHPGHIATIRQMVEEANHRGKRALVFLGDGSQTDSVIKDPIDFELKRDIVVYKLFSEYGLNYGEHYEIIQKTPEEPIPRLRNEVGAIAAAHATSSNVNVEMFHYAGEKGDDVIKFNHMKPYLIPTGHEDVNIDFKNVGVRPIKIAGEEPFSSTIVREYAYEKTQEEWNAHFSSFYGPYADMVYLHIIAAKEAVDVKDDVSWHGTYEDAYGRFTEDVYRLLARKKEGFSQISKEDYKTMLSTVELDKGVLVRDVTPTLAQLGDLGQRVTLVIAKLFKNRRLEQSKRTTGKSVRKSRTKNRDRSRSRSRGGTRKKRRYR</sequence>
<name>A0A6C0DWC3_9ZZZZ</name>
<dbReference type="Gene3D" id="3.40.50.620">
    <property type="entry name" value="HUPs"/>
    <property type="match status" value="1"/>
</dbReference>
<evidence type="ECO:0008006" key="3">
    <source>
        <dbReference type="Google" id="ProtNLM"/>
    </source>
</evidence>
<evidence type="ECO:0000313" key="2">
    <source>
        <dbReference type="EMBL" id="QHT21256.1"/>
    </source>
</evidence>
<accession>A0A6C0DWC3</accession>
<proteinExistence type="predicted"/>
<dbReference type="EMBL" id="MN739688">
    <property type="protein sequence ID" value="QHT21256.1"/>
    <property type="molecule type" value="Genomic_DNA"/>
</dbReference>
<dbReference type="SUPFAM" id="SSF52374">
    <property type="entry name" value="Nucleotidylyl transferase"/>
    <property type="match status" value="1"/>
</dbReference>
<reference evidence="2" key="1">
    <citation type="journal article" date="2020" name="Nature">
        <title>Giant virus diversity and host interactions through global metagenomics.</title>
        <authorList>
            <person name="Schulz F."/>
            <person name="Roux S."/>
            <person name="Paez-Espino D."/>
            <person name="Jungbluth S."/>
            <person name="Walsh D.A."/>
            <person name="Denef V.J."/>
            <person name="McMahon K.D."/>
            <person name="Konstantinidis K.T."/>
            <person name="Eloe-Fadrosh E.A."/>
            <person name="Kyrpides N.C."/>
            <person name="Woyke T."/>
        </authorList>
    </citation>
    <scope>NUCLEOTIDE SEQUENCE</scope>
    <source>
        <strain evidence="2">GVMAG-M-3300023174-92</strain>
    </source>
</reference>
<dbReference type="AlphaFoldDB" id="A0A6C0DWC3"/>
<dbReference type="InterPro" id="IPR014729">
    <property type="entry name" value="Rossmann-like_a/b/a_fold"/>
</dbReference>
<protein>
    <recommendedName>
        <fullName evidence="3">Cytidyltransferase-like domain-containing protein</fullName>
    </recommendedName>
</protein>
<organism evidence="2">
    <name type="scientific">viral metagenome</name>
    <dbReference type="NCBI Taxonomy" id="1070528"/>
    <lineage>
        <taxon>unclassified sequences</taxon>
        <taxon>metagenomes</taxon>
        <taxon>organismal metagenomes</taxon>
    </lineage>
</organism>
<evidence type="ECO:0000256" key="1">
    <source>
        <dbReference type="SAM" id="MobiDB-lite"/>
    </source>
</evidence>
<feature type="region of interest" description="Disordered" evidence="1">
    <location>
        <begin position="301"/>
        <end position="337"/>
    </location>
</feature>